<dbReference type="EMBL" id="LR031872">
    <property type="protein sequence ID" value="VDC99373.1"/>
    <property type="molecule type" value="Genomic_DNA"/>
</dbReference>
<accession>A0A3P6BFI2</accession>
<dbReference type="AlphaFoldDB" id="A0A3P6BFI2"/>
<name>A0A3P6BFI2_BRAOL</name>
<protein>
    <recommendedName>
        <fullName evidence="1">MULE transposase domain-containing protein</fullName>
    </recommendedName>
</protein>
<feature type="domain" description="MULE transposase" evidence="1">
    <location>
        <begin position="24"/>
        <end position="82"/>
    </location>
</feature>
<dbReference type="PANTHER" id="PTHR31973:SF195">
    <property type="entry name" value="MUDR FAMILY TRANSPOSASE"/>
    <property type="match status" value="1"/>
</dbReference>
<reference evidence="2" key="1">
    <citation type="submission" date="2018-11" db="EMBL/GenBank/DDBJ databases">
        <authorList>
            <consortium name="Genoscope - CEA"/>
            <person name="William W."/>
        </authorList>
    </citation>
    <scope>NUCLEOTIDE SEQUENCE</scope>
</reference>
<gene>
    <name evidence="2" type="ORF">BOLC3T20507H</name>
</gene>
<evidence type="ECO:0000313" key="2">
    <source>
        <dbReference type="EMBL" id="VDC99373.1"/>
    </source>
</evidence>
<dbReference type="Pfam" id="PF10551">
    <property type="entry name" value="MULE"/>
    <property type="match status" value="1"/>
</dbReference>
<organism evidence="2">
    <name type="scientific">Brassica oleracea</name>
    <name type="common">Wild cabbage</name>
    <dbReference type="NCBI Taxonomy" id="3712"/>
    <lineage>
        <taxon>Eukaryota</taxon>
        <taxon>Viridiplantae</taxon>
        <taxon>Streptophyta</taxon>
        <taxon>Embryophyta</taxon>
        <taxon>Tracheophyta</taxon>
        <taxon>Spermatophyta</taxon>
        <taxon>Magnoliopsida</taxon>
        <taxon>eudicotyledons</taxon>
        <taxon>Gunneridae</taxon>
        <taxon>Pentapetalae</taxon>
        <taxon>rosids</taxon>
        <taxon>malvids</taxon>
        <taxon>Brassicales</taxon>
        <taxon>Brassicaceae</taxon>
        <taxon>Brassiceae</taxon>
        <taxon>Brassica</taxon>
    </lineage>
</organism>
<sequence>MKRFKYLFLSFGASIKGFKYQRRVIVVDGTHLSGKYGGTMLVAARQDGNFQIFPLAFGIVDEEDIPSWEWFFTKLASCISHDKPR</sequence>
<dbReference type="PANTHER" id="PTHR31973">
    <property type="entry name" value="POLYPROTEIN, PUTATIVE-RELATED"/>
    <property type="match status" value="1"/>
</dbReference>
<evidence type="ECO:0000259" key="1">
    <source>
        <dbReference type="Pfam" id="PF10551"/>
    </source>
</evidence>
<proteinExistence type="predicted"/>
<dbReference type="InterPro" id="IPR018289">
    <property type="entry name" value="MULE_transposase_dom"/>
</dbReference>